<feature type="compositionally biased region" description="Basic and acidic residues" evidence="1">
    <location>
        <begin position="305"/>
        <end position="317"/>
    </location>
</feature>
<accession>A0A6A5W224</accession>
<dbReference type="OrthoDB" id="5215637at2759"/>
<dbReference type="AlphaFoldDB" id="A0A6A5W224"/>
<feature type="signal peptide" evidence="3">
    <location>
        <begin position="1"/>
        <end position="31"/>
    </location>
</feature>
<keyword evidence="2" id="KW-0812">Transmembrane</keyword>
<evidence type="ECO:0000313" key="5">
    <source>
        <dbReference type="Proteomes" id="UP000799779"/>
    </source>
</evidence>
<dbReference type="PROSITE" id="PS50231">
    <property type="entry name" value="RICIN_B_LECTIN"/>
    <property type="match status" value="1"/>
</dbReference>
<protein>
    <submittedName>
        <fullName evidence="4">Uncharacterized protein</fullName>
    </submittedName>
</protein>
<evidence type="ECO:0000313" key="4">
    <source>
        <dbReference type="EMBL" id="KAF1994969.1"/>
    </source>
</evidence>
<feature type="region of interest" description="Disordered" evidence="1">
    <location>
        <begin position="198"/>
        <end position="232"/>
    </location>
</feature>
<feature type="chain" id="PRO_5025391483" evidence="3">
    <location>
        <begin position="32"/>
        <end position="337"/>
    </location>
</feature>
<feature type="region of interest" description="Disordered" evidence="1">
    <location>
        <begin position="305"/>
        <end position="337"/>
    </location>
</feature>
<reference evidence="4" key="1">
    <citation type="journal article" date="2020" name="Stud. Mycol.">
        <title>101 Dothideomycetes genomes: a test case for predicting lifestyles and emergence of pathogens.</title>
        <authorList>
            <person name="Haridas S."/>
            <person name="Albert R."/>
            <person name="Binder M."/>
            <person name="Bloem J."/>
            <person name="Labutti K."/>
            <person name="Salamov A."/>
            <person name="Andreopoulos B."/>
            <person name="Baker S."/>
            <person name="Barry K."/>
            <person name="Bills G."/>
            <person name="Bluhm B."/>
            <person name="Cannon C."/>
            <person name="Castanera R."/>
            <person name="Culley D."/>
            <person name="Daum C."/>
            <person name="Ezra D."/>
            <person name="Gonzalez J."/>
            <person name="Henrissat B."/>
            <person name="Kuo A."/>
            <person name="Liang C."/>
            <person name="Lipzen A."/>
            <person name="Lutzoni F."/>
            <person name="Magnuson J."/>
            <person name="Mondo S."/>
            <person name="Nolan M."/>
            <person name="Ohm R."/>
            <person name="Pangilinan J."/>
            <person name="Park H.-J."/>
            <person name="Ramirez L."/>
            <person name="Alfaro M."/>
            <person name="Sun H."/>
            <person name="Tritt A."/>
            <person name="Yoshinaga Y."/>
            <person name="Zwiers L.-H."/>
            <person name="Turgeon B."/>
            <person name="Goodwin S."/>
            <person name="Spatafora J."/>
            <person name="Crous P."/>
            <person name="Grigoriev I."/>
        </authorList>
    </citation>
    <scope>NUCLEOTIDE SEQUENCE</scope>
    <source>
        <strain evidence="4">CBS 123094</strain>
    </source>
</reference>
<dbReference type="Proteomes" id="UP000799779">
    <property type="component" value="Unassembled WGS sequence"/>
</dbReference>
<feature type="transmembrane region" description="Helical" evidence="2">
    <location>
        <begin position="236"/>
        <end position="259"/>
    </location>
</feature>
<name>A0A6A5W224_9PLEO</name>
<gene>
    <name evidence="4" type="ORF">P154DRAFT_612408</name>
</gene>
<keyword evidence="5" id="KW-1185">Reference proteome</keyword>
<dbReference type="EMBL" id="ML977648">
    <property type="protein sequence ID" value="KAF1994969.1"/>
    <property type="molecule type" value="Genomic_DNA"/>
</dbReference>
<evidence type="ECO:0000256" key="1">
    <source>
        <dbReference type="SAM" id="MobiDB-lite"/>
    </source>
</evidence>
<sequence>MASNFYPSRATSIHLLTLLTICTTLLTTTHGMCYAPNGTAQVNDEGAKPCSSDPTNPLHTICCHTNWKNPPGADLKYGSTQDECLPNGLCQNRGFSTEEGKEQEPYIRYYRVYCTNQDWDTGECLDVCSTDGNAGVTAQITPCDGTNSSTTWCCGNTTACCTPSFNPDAIGINRVFRGVTNLTISSSSSFVASQSSTSTSSSIYSSTSTPSSTPFSSSTPTPTPANEKSTKLSGGAIGGISIAVIAGAAVMFGLGFFLARRKSTLAQKGENRQLWHGHGIKSESAQSKDVYSYYLASREHVPHELETNGPFSEHELETNGPLPEVPGESVDGSPWPR</sequence>
<dbReference type="PANTHER" id="PTHR16861:SF4">
    <property type="entry name" value="SH3 DOMAIN PROTEIN (AFU_ORTHOLOGUE AFUA_1G13610)"/>
    <property type="match status" value="1"/>
</dbReference>
<feature type="compositionally biased region" description="Low complexity" evidence="1">
    <location>
        <begin position="198"/>
        <end position="220"/>
    </location>
</feature>
<evidence type="ECO:0000256" key="2">
    <source>
        <dbReference type="SAM" id="Phobius"/>
    </source>
</evidence>
<keyword evidence="2" id="KW-0472">Membrane</keyword>
<dbReference type="PANTHER" id="PTHR16861">
    <property type="entry name" value="GLYCOPROTEIN 38"/>
    <property type="match status" value="1"/>
</dbReference>
<keyword evidence="2" id="KW-1133">Transmembrane helix</keyword>
<proteinExistence type="predicted"/>
<evidence type="ECO:0000256" key="3">
    <source>
        <dbReference type="SAM" id="SignalP"/>
    </source>
</evidence>
<organism evidence="4 5">
    <name type="scientific">Amniculicola lignicola CBS 123094</name>
    <dbReference type="NCBI Taxonomy" id="1392246"/>
    <lineage>
        <taxon>Eukaryota</taxon>
        <taxon>Fungi</taxon>
        <taxon>Dikarya</taxon>
        <taxon>Ascomycota</taxon>
        <taxon>Pezizomycotina</taxon>
        <taxon>Dothideomycetes</taxon>
        <taxon>Pleosporomycetidae</taxon>
        <taxon>Pleosporales</taxon>
        <taxon>Amniculicolaceae</taxon>
        <taxon>Amniculicola</taxon>
    </lineage>
</organism>
<keyword evidence="3" id="KW-0732">Signal</keyword>